<sequence length="101" mass="10837">MAIVTARIPPFRLLRECRARATPLNSPPVTESGTKDEVRTYLSCITLDFWRVPAKTGSGRTPPDIFTRNRVDLGSGPGPGVATEVAACAERSTPSPETSPL</sequence>
<comment type="caution">
    <text evidence="2">The sequence shown here is derived from an EMBL/GenBank/DDBJ whole genome shotgun (WGS) entry which is preliminary data.</text>
</comment>
<evidence type="ECO:0000256" key="1">
    <source>
        <dbReference type="SAM" id="MobiDB-lite"/>
    </source>
</evidence>
<reference evidence="3" key="1">
    <citation type="journal article" date="2019" name="Int. J. Syst. Evol. Microbiol.">
        <title>The Global Catalogue of Microorganisms (GCM) 10K type strain sequencing project: providing services to taxonomists for standard genome sequencing and annotation.</title>
        <authorList>
            <consortium name="The Broad Institute Genomics Platform"/>
            <consortium name="The Broad Institute Genome Sequencing Center for Infectious Disease"/>
            <person name="Wu L."/>
            <person name="Ma J."/>
        </authorList>
    </citation>
    <scope>NUCLEOTIDE SEQUENCE [LARGE SCALE GENOMIC DNA]</scope>
    <source>
        <strain evidence="3">JCM 10303</strain>
    </source>
</reference>
<evidence type="ECO:0000313" key="3">
    <source>
        <dbReference type="Proteomes" id="UP001500729"/>
    </source>
</evidence>
<dbReference type="Proteomes" id="UP001500729">
    <property type="component" value="Unassembled WGS sequence"/>
</dbReference>
<keyword evidence="3" id="KW-1185">Reference proteome</keyword>
<name>A0ABP3N974_SACER</name>
<dbReference type="EMBL" id="BAAAGS010000027">
    <property type="protein sequence ID" value="GAA0536698.1"/>
    <property type="molecule type" value="Genomic_DNA"/>
</dbReference>
<proteinExistence type="predicted"/>
<protein>
    <submittedName>
        <fullName evidence="2">Uncharacterized protein</fullName>
    </submittedName>
</protein>
<feature type="region of interest" description="Disordered" evidence="1">
    <location>
        <begin position="58"/>
        <end position="80"/>
    </location>
</feature>
<organism evidence="2 3">
    <name type="scientific">Saccharopolyspora erythraea</name>
    <name type="common">Streptomyces erythraeus</name>
    <dbReference type="NCBI Taxonomy" id="1836"/>
    <lineage>
        <taxon>Bacteria</taxon>
        <taxon>Bacillati</taxon>
        <taxon>Actinomycetota</taxon>
        <taxon>Actinomycetes</taxon>
        <taxon>Pseudonocardiales</taxon>
        <taxon>Pseudonocardiaceae</taxon>
        <taxon>Saccharopolyspora</taxon>
    </lineage>
</organism>
<evidence type="ECO:0000313" key="2">
    <source>
        <dbReference type="EMBL" id="GAA0536698.1"/>
    </source>
</evidence>
<accession>A0ABP3N974</accession>
<gene>
    <name evidence="2" type="ORF">GCM10009533_39890</name>
</gene>